<sequence length="41" mass="4612">MEKQNRGRIQICSPAVCDSLENALASIFRSPRSSSEMEKQN</sequence>
<dbReference type="AlphaFoldDB" id="A0A834WN46"/>
<dbReference type="EMBL" id="JAAIUW010000005">
    <property type="protein sequence ID" value="KAF7829550.1"/>
    <property type="molecule type" value="Genomic_DNA"/>
</dbReference>
<name>A0A834WN46_9FABA</name>
<evidence type="ECO:0000313" key="2">
    <source>
        <dbReference type="Proteomes" id="UP000634136"/>
    </source>
</evidence>
<organism evidence="1 2">
    <name type="scientific">Senna tora</name>
    <dbReference type="NCBI Taxonomy" id="362788"/>
    <lineage>
        <taxon>Eukaryota</taxon>
        <taxon>Viridiplantae</taxon>
        <taxon>Streptophyta</taxon>
        <taxon>Embryophyta</taxon>
        <taxon>Tracheophyta</taxon>
        <taxon>Spermatophyta</taxon>
        <taxon>Magnoliopsida</taxon>
        <taxon>eudicotyledons</taxon>
        <taxon>Gunneridae</taxon>
        <taxon>Pentapetalae</taxon>
        <taxon>rosids</taxon>
        <taxon>fabids</taxon>
        <taxon>Fabales</taxon>
        <taxon>Fabaceae</taxon>
        <taxon>Caesalpinioideae</taxon>
        <taxon>Cassia clade</taxon>
        <taxon>Senna</taxon>
    </lineage>
</organism>
<reference evidence="1" key="1">
    <citation type="submission" date="2020-09" db="EMBL/GenBank/DDBJ databases">
        <title>Genome-Enabled Discovery of Anthraquinone Biosynthesis in Senna tora.</title>
        <authorList>
            <person name="Kang S.-H."/>
            <person name="Pandey R.P."/>
            <person name="Lee C.-M."/>
            <person name="Sim J.-S."/>
            <person name="Jeong J.-T."/>
            <person name="Choi B.-S."/>
            <person name="Jung M."/>
            <person name="Ginzburg D."/>
            <person name="Zhao K."/>
            <person name="Won S.Y."/>
            <person name="Oh T.-J."/>
            <person name="Yu Y."/>
            <person name="Kim N.-H."/>
            <person name="Lee O.R."/>
            <person name="Lee T.-H."/>
            <person name="Bashyal P."/>
            <person name="Kim T.-S."/>
            <person name="Lee W.-H."/>
            <person name="Kawkins C."/>
            <person name="Kim C.-K."/>
            <person name="Kim J.S."/>
            <person name="Ahn B.O."/>
            <person name="Rhee S.Y."/>
            <person name="Sohng J.K."/>
        </authorList>
    </citation>
    <scope>NUCLEOTIDE SEQUENCE</scope>
    <source>
        <tissue evidence="1">Leaf</tissue>
    </source>
</reference>
<protein>
    <submittedName>
        <fullName evidence="1">Uncharacterized protein</fullName>
    </submittedName>
</protein>
<comment type="caution">
    <text evidence="1">The sequence shown here is derived from an EMBL/GenBank/DDBJ whole genome shotgun (WGS) entry which is preliminary data.</text>
</comment>
<accession>A0A834WN46</accession>
<keyword evidence="2" id="KW-1185">Reference proteome</keyword>
<proteinExistence type="predicted"/>
<evidence type="ECO:0000313" key="1">
    <source>
        <dbReference type="EMBL" id="KAF7829550.1"/>
    </source>
</evidence>
<gene>
    <name evidence="1" type="ORF">G2W53_011883</name>
</gene>
<dbReference type="Proteomes" id="UP000634136">
    <property type="component" value="Unassembled WGS sequence"/>
</dbReference>